<reference evidence="1" key="1">
    <citation type="submission" date="2007-06" db="EMBL/GenBank/DDBJ databases">
        <title>Full length cDNA sequences from Sitka Spruce (Picea sitchensis).</title>
        <authorList>
            <person name="Ralph S.G."/>
            <person name="Chun H.E."/>
            <person name="Liao N."/>
            <person name="Ali J."/>
            <person name="Reid K."/>
            <person name="Kolosova N."/>
            <person name="Cooper N."/>
            <person name="Cullis C."/>
            <person name="Jancsik S."/>
            <person name="Moore R."/>
            <person name="Mayo M."/>
            <person name="Wagner S."/>
            <person name="Holt R.A."/>
            <person name="Jones S.J.M."/>
            <person name="Marra M.A."/>
            <person name="Ritland C.E."/>
            <person name="Ritland K."/>
            <person name="Bohlmann J."/>
        </authorList>
    </citation>
    <scope>NUCLEOTIDE SEQUENCE</scope>
    <source>
        <tissue evidence="1">Green portion of the leader tissue</tissue>
    </source>
</reference>
<name>B8LPN4_PICSI</name>
<protein>
    <recommendedName>
        <fullName evidence="2">DUF674 domain-containing protein</fullName>
    </recommendedName>
</protein>
<organism evidence="1">
    <name type="scientific">Picea sitchensis</name>
    <name type="common">Sitka spruce</name>
    <name type="synonym">Pinus sitchensis</name>
    <dbReference type="NCBI Taxonomy" id="3332"/>
    <lineage>
        <taxon>Eukaryota</taxon>
        <taxon>Viridiplantae</taxon>
        <taxon>Streptophyta</taxon>
        <taxon>Embryophyta</taxon>
        <taxon>Tracheophyta</taxon>
        <taxon>Spermatophyta</taxon>
        <taxon>Pinopsida</taxon>
        <taxon>Pinidae</taxon>
        <taxon>Conifers I</taxon>
        <taxon>Pinales</taxon>
        <taxon>Pinaceae</taxon>
        <taxon>Picea</taxon>
    </lineage>
</organism>
<evidence type="ECO:0008006" key="2">
    <source>
        <dbReference type="Google" id="ProtNLM"/>
    </source>
</evidence>
<accession>B8LPN4</accession>
<dbReference type="PANTHER" id="PTHR33103">
    <property type="entry name" value="OS01G0153900 PROTEIN"/>
    <property type="match status" value="1"/>
</dbReference>
<evidence type="ECO:0000313" key="1">
    <source>
        <dbReference type="EMBL" id="ABR17614.1"/>
    </source>
</evidence>
<dbReference type="Pfam" id="PF05056">
    <property type="entry name" value="DUF674"/>
    <property type="match status" value="1"/>
</dbReference>
<dbReference type="EMBL" id="EF677812">
    <property type="protein sequence ID" value="ABR17614.1"/>
    <property type="molecule type" value="mRNA"/>
</dbReference>
<sequence length="243" mass="26114">MASDTTACINLRLLINDKTGKILYAEAGKDFVDLLFSFLTLPIGSVMKLLSEFKRAKTVGSLTNLYNSVEKLQTMFMNADKSHLLEPNVMSTNPNDILRIQSAPIVYYVCGAQLNYGGSVHHMATQSGGRCACSRPMNYEVRLQNPSMENSTNSSGSTVSVSSGGGYVKETVAFIITGELDISPASTITSINLLNKLNVKDLTDLAERNVSVGPNEAMELLWASLVSTTPLNDVFGVAVSASS</sequence>
<dbReference type="InterPro" id="IPR007750">
    <property type="entry name" value="DUF674"/>
</dbReference>
<proteinExistence type="evidence at transcript level"/>
<dbReference type="PANTHER" id="PTHR33103:SF19">
    <property type="entry name" value="OS09G0544700 PROTEIN"/>
    <property type="match status" value="1"/>
</dbReference>
<dbReference type="AlphaFoldDB" id="B8LPN4"/>